<evidence type="ECO:0000256" key="3">
    <source>
        <dbReference type="ARBA" id="ARBA00023295"/>
    </source>
</evidence>
<dbReference type="EMBL" id="CP117884">
    <property type="protein sequence ID" value="WDF83469.1"/>
    <property type="molecule type" value="Genomic_DNA"/>
</dbReference>
<feature type="transmembrane region" description="Helical" evidence="4">
    <location>
        <begin position="20"/>
        <end position="39"/>
    </location>
</feature>
<dbReference type="InterPro" id="IPR002053">
    <property type="entry name" value="Glyco_hydro_25"/>
</dbReference>
<keyword evidence="3" id="KW-0326">Glycosidase</keyword>
<dbReference type="PANTHER" id="PTHR34135:SF2">
    <property type="entry name" value="LYSOZYME"/>
    <property type="match status" value="1"/>
</dbReference>
<keyword evidence="4" id="KW-0472">Membrane</keyword>
<dbReference type="Gene3D" id="3.20.20.80">
    <property type="entry name" value="Glycosidases"/>
    <property type="match status" value="1"/>
</dbReference>
<proteinExistence type="inferred from homology"/>
<evidence type="ECO:0000313" key="5">
    <source>
        <dbReference type="EMBL" id="WDF83469.1"/>
    </source>
</evidence>
<dbReference type="SUPFAM" id="SSF51445">
    <property type="entry name" value="(Trans)glycosidases"/>
    <property type="match status" value="1"/>
</dbReference>
<dbReference type="SMART" id="SM00641">
    <property type="entry name" value="Glyco_25"/>
    <property type="match status" value="1"/>
</dbReference>
<keyword evidence="4" id="KW-1133">Transmembrane helix</keyword>
<reference evidence="5 6" key="1">
    <citation type="submission" date="2023-02" db="EMBL/GenBank/DDBJ databases">
        <title>Genome sequence of Lacticaseibacillus sp. KACC 23028.</title>
        <authorList>
            <person name="Kim S."/>
            <person name="Heo J."/>
            <person name="Kwon S.-W."/>
        </authorList>
    </citation>
    <scope>NUCLEOTIDE SEQUENCE [LARGE SCALE GENOMIC DNA]</scope>
    <source>
        <strain evidence="5 6">KACC 23028</strain>
    </source>
</reference>
<evidence type="ECO:0000313" key="6">
    <source>
        <dbReference type="Proteomes" id="UP001220377"/>
    </source>
</evidence>
<keyword evidence="2" id="KW-0378">Hydrolase</keyword>
<gene>
    <name evidence="5" type="ORF">PQ472_04325</name>
</gene>
<keyword evidence="6" id="KW-1185">Reference proteome</keyword>
<comment type="similarity">
    <text evidence="1">Belongs to the glycosyl hydrolase 25 family.</text>
</comment>
<accession>A0ABY7WWN2</accession>
<evidence type="ECO:0000256" key="4">
    <source>
        <dbReference type="SAM" id="Phobius"/>
    </source>
</evidence>
<keyword evidence="4" id="KW-0812">Transmembrane</keyword>
<sequence length="242" mass="26938">MRRVRPIYSDTFKRRRRRGIIAALVVLIIAVIAGGGFWLTHRTSRPSAKRYPVMGVRLDQSDGFQDFAALHNDGVDFAYLKATEGASYFDDDFVSNYHRAGGSTVALGVYHFFSFASNPETQADYFIKQVADRSGQLPIAVMVSAYTTVPSKQKLNASLSTFLARVEGYYGRTCVIMASRSMLRRLRPAIGSRHVIVQGSSTTSNAQFWEYGSAIQVGDAKYRGMVYTGNKADFTRLVNVNQ</sequence>
<evidence type="ECO:0000256" key="1">
    <source>
        <dbReference type="ARBA" id="ARBA00010646"/>
    </source>
</evidence>
<organism evidence="5 6">
    <name type="scientific">Lacticaseibacillus pabuli</name>
    <dbReference type="NCBI Taxonomy" id="3025672"/>
    <lineage>
        <taxon>Bacteria</taxon>
        <taxon>Bacillati</taxon>
        <taxon>Bacillota</taxon>
        <taxon>Bacilli</taxon>
        <taxon>Lactobacillales</taxon>
        <taxon>Lactobacillaceae</taxon>
        <taxon>Lacticaseibacillus</taxon>
    </lineage>
</organism>
<protein>
    <submittedName>
        <fullName evidence="5">GH25 family lysozyme</fullName>
    </submittedName>
</protein>
<dbReference type="Pfam" id="PF01183">
    <property type="entry name" value="Glyco_hydro_25"/>
    <property type="match status" value="1"/>
</dbReference>
<dbReference type="InterPro" id="IPR017853">
    <property type="entry name" value="GH"/>
</dbReference>
<dbReference type="PROSITE" id="PS51904">
    <property type="entry name" value="GLYCOSYL_HYDROL_F25_2"/>
    <property type="match status" value="1"/>
</dbReference>
<name>A0ABY7WWN2_9LACO</name>
<evidence type="ECO:0000256" key="2">
    <source>
        <dbReference type="ARBA" id="ARBA00022801"/>
    </source>
</evidence>
<dbReference type="Proteomes" id="UP001220377">
    <property type="component" value="Chromosome"/>
</dbReference>
<dbReference type="RefSeq" id="WP_274261658.1">
    <property type="nucleotide sequence ID" value="NZ_CP117884.1"/>
</dbReference>
<dbReference type="PANTHER" id="PTHR34135">
    <property type="entry name" value="LYSOZYME"/>
    <property type="match status" value="1"/>
</dbReference>
<dbReference type="InterPro" id="IPR018077">
    <property type="entry name" value="Glyco_hydro_fam25_subgr"/>
</dbReference>